<protein>
    <submittedName>
        <fullName evidence="3">Uncharacterized protein</fullName>
    </submittedName>
</protein>
<dbReference type="PATRIC" id="fig|1122241.3.peg.3088"/>
<sequence>MLAIQTNPQSAALAIDVGFGYTKAVSLAGGKVIFPSVVAPAGSPDAFDRLDKSDTGYRVRIKKGIDGPVEEWLVGELALKEGREVQYFQDWEKHSHPAHDAVLLAAAALTWNWPRAGGGITGISNPALVVGLPVDVWRDELQREGLKKHLEGLIAEVSVNGNGPVRVTFSRVYIYPQAAGAFLTVPDLPESGIVALVDVGQKTTDSAAIEIVNGRQRLVKTMCFSINKGMAALVEAVREEFRRQTGAPLPPQQAWETVKSGSLWYRGKEIDMAPAINKARAEIARAIADQVLAGWGERADFVRKVYLAGGGVLDLPALQNMFPAAAVLPDPQWANALGFLKVARGLAG</sequence>
<evidence type="ECO:0000259" key="2">
    <source>
        <dbReference type="Pfam" id="PF21522"/>
    </source>
</evidence>
<dbReference type="RefSeq" id="WP_062285931.1">
    <property type="nucleotide sequence ID" value="NZ_LTBC01000021.1"/>
</dbReference>
<keyword evidence="4" id="KW-1185">Reference proteome</keyword>
<evidence type="ECO:0000313" key="3">
    <source>
        <dbReference type="EMBL" id="KYH30757.1"/>
    </source>
</evidence>
<dbReference type="InterPro" id="IPR040607">
    <property type="entry name" value="ALP_N"/>
</dbReference>
<dbReference type="OrthoDB" id="5412507at2"/>
<dbReference type="InterPro" id="IPR043129">
    <property type="entry name" value="ATPase_NBD"/>
</dbReference>
<feature type="domain" description="Actin-like protein N-terminal" evidence="1">
    <location>
        <begin position="14"/>
        <end position="180"/>
    </location>
</feature>
<dbReference type="AlphaFoldDB" id="A0A151ATN3"/>
<evidence type="ECO:0000259" key="1">
    <source>
        <dbReference type="Pfam" id="PF17989"/>
    </source>
</evidence>
<dbReference type="EMBL" id="LTBC01000021">
    <property type="protein sequence ID" value="KYH30757.1"/>
    <property type="molecule type" value="Genomic_DNA"/>
</dbReference>
<reference evidence="3 4" key="1">
    <citation type="submission" date="2016-02" db="EMBL/GenBank/DDBJ databases">
        <title>Genome sequence of Moorella mulderi DSM 14980.</title>
        <authorList>
            <person name="Poehlein A."/>
            <person name="Daniel R."/>
        </authorList>
    </citation>
    <scope>NUCLEOTIDE SEQUENCE [LARGE SCALE GENOMIC DNA]</scope>
    <source>
        <strain evidence="3 4">DSM 14980</strain>
    </source>
</reference>
<evidence type="ECO:0000313" key="4">
    <source>
        <dbReference type="Proteomes" id="UP000075670"/>
    </source>
</evidence>
<name>A0A151ATN3_9FIRM</name>
<dbReference type="InterPro" id="IPR049067">
    <property type="entry name" value="MreB-like_C"/>
</dbReference>
<dbReference type="SUPFAM" id="SSF53067">
    <property type="entry name" value="Actin-like ATPase domain"/>
    <property type="match status" value="2"/>
</dbReference>
<gene>
    <name evidence="3" type="ORF">MOMUL_29010</name>
</gene>
<comment type="caution">
    <text evidence="3">The sequence shown here is derived from an EMBL/GenBank/DDBJ whole genome shotgun (WGS) entry which is preliminary data.</text>
</comment>
<dbReference type="Proteomes" id="UP000075670">
    <property type="component" value="Unassembled WGS sequence"/>
</dbReference>
<dbReference type="Pfam" id="PF21522">
    <property type="entry name" value="MreB-like_C"/>
    <property type="match status" value="1"/>
</dbReference>
<proteinExistence type="predicted"/>
<accession>A0A151ATN3</accession>
<dbReference type="Gene3D" id="3.30.420.40">
    <property type="match status" value="2"/>
</dbReference>
<dbReference type="Pfam" id="PF17989">
    <property type="entry name" value="ALP_N"/>
    <property type="match status" value="1"/>
</dbReference>
<organism evidence="3 4">
    <name type="scientific">Moorella mulderi DSM 14980</name>
    <dbReference type="NCBI Taxonomy" id="1122241"/>
    <lineage>
        <taxon>Bacteria</taxon>
        <taxon>Bacillati</taxon>
        <taxon>Bacillota</taxon>
        <taxon>Clostridia</taxon>
        <taxon>Neomoorellales</taxon>
        <taxon>Neomoorellaceae</taxon>
        <taxon>Neomoorella</taxon>
    </lineage>
</organism>
<dbReference type="CDD" id="cd24025">
    <property type="entry name" value="ASKHA_NBD_ParM_pCBH-like"/>
    <property type="match status" value="1"/>
</dbReference>
<feature type="domain" description="Actin homologue MreB-like C-terminal" evidence="2">
    <location>
        <begin position="196"/>
        <end position="316"/>
    </location>
</feature>